<dbReference type="NCBIfam" id="NF007691">
    <property type="entry name" value="PRK10369.1"/>
    <property type="match status" value="1"/>
</dbReference>
<evidence type="ECO:0000259" key="11">
    <source>
        <dbReference type="Pfam" id="PF01578"/>
    </source>
</evidence>
<dbReference type="PANTHER" id="PTHR43653">
    <property type="entry name" value="CYTOCHROME C ASSEMBLY PROTEIN-RELATED"/>
    <property type="match status" value="1"/>
</dbReference>
<dbReference type="EMBL" id="LS483452">
    <property type="protein sequence ID" value="SQH74088.1"/>
    <property type="molecule type" value="Genomic_DNA"/>
</dbReference>
<feature type="transmembrane region" description="Helical" evidence="10">
    <location>
        <begin position="6"/>
        <end position="29"/>
    </location>
</feature>
<evidence type="ECO:0000313" key="13">
    <source>
        <dbReference type="EMBL" id="SQH74088.1"/>
    </source>
</evidence>
<evidence type="ECO:0000313" key="14">
    <source>
        <dbReference type="Proteomes" id="UP000250123"/>
    </source>
</evidence>
<dbReference type="AlphaFoldDB" id="A0A330LWX0"/>
<feature type="transmembrane region" description="Helical" evidence="10">
    <location>
        <begin position="250"/>
        <end position="266"/>
    </location>
</feature>
<evidence type="ECO:0000256" key="10">
    <source>
        <dbReference type="SAM" id="Phobius"/>
    </source>
</evidence>
<keyword evidence="7 10" id="KW-1133">Transmembrane helix</keyword>
<dbReference type="InterPro" id="IPR032523">
    <property type="entry name" value="CcmF_C"/>
</dbReference>
<dbReference type="Proteomes" id="UP000250123">
    <property type="component" value="Chromosome SHEWBE"/>
</dbReference>
<feature type="transmembrane region" description="Helical" evidence="10">
    <location>
        <begin position="121"/>
        <end position="142"/>
    </location>
</feature>
<keyword evidence="4" id="KW-0997">Cell inner membrane</keyword>
<evidence type="ECO:0000256" key="2">
    <source>
        <dbReference type="ARBA" id="ARBA00009186"/>
    </source>
</evidence>
<dbReference type="PANTHER" id="PTHR43653:SF1">
    <property type="entry name" value="CYTOCHROME C-TYPE BIOGENESIS PROTEIN CCMF"/>
    <property type="match status" value="1"/>
</dbReference>
<dbReference type="GO" id="GO:0020037">
    <property type="term" value="F:heme binding"/>
    <property type="evidence" value="ECO:0007669"/>
    <property type="project" value="InterPro"/>
</dbReference>
<protein>
    <submittedName>
        <fullName evidence="13">Cytochrome c-type biogenesis protein CcmF</fullName>
    </submittedName>
</protein>
<proteinExistence type="inferred from homology"/>
<sequence>MIPELGLIFLIVSTITSILLGIITLAGSYKNNHYLLSYVKTLTGMMTFSLCASISCLLISFVVDDFTVAYVANNSNTQLALIYKLAAIWAGHEGSMLFWVVAMAIWGCIITFSTKYKDRAFINRFIAILSLVIAGFCLFMLFTSNPFARLLPNYPIEGRDLNPILQDIGLILHPPMLFLGYVGLTICFAGAISALLGEGLTKQKAAYLLPWVLAAWVFLTGGNAFGSWWAYNELGWGGWWFWDPVENASFIPWLVATALLHSVNMTHKRGLFGFTTIFLCILAFSLSLLGTFLVRSGVVQSVHAFASDPTRGVSILVLLIAYSGAALTLFAYKTSNLILKVDFAALSKESFLLLGNLLLVAAALSVLLGTCYPLLYEVVTGATISVGPPYFNSIFIPISVCLFILMGLTPLIKWQASSVTTLKTPAILAGVSLLFAIVFTITSREEFSIWLLLGAFSVLWILSCILLSLWLFITNKDRSTSQELEANDKRARTRFFAMCLAHLGVALSVFGATMVSNFEQDELLRMGPGNGKEVAGYTFIYEETQHIDRPSFTAIQAKIMVLDKHENLVTYIYPQRQTFKTNAMQMSAAGIHSSLFGDLYISMGVALSETEYLIRISYKPFVNWLWIGALFMMFAGCLTIYNLRSVKEKKANDETPAIPSLLTREEVRS</sequence>
<feature type="transmembrane region" description="Helical" evidence="10">
    <location>
        <begin position="208"/>
        <end position="230"/>
    </location>
</feature>
<dbReference type="InterPro" id="IPR003567">
    <property type="entry name" value="Cyt_c_biogenesis"/>
</dbReference>
<dbReference type="Pfam" id="PF16327">
    <property type="entry name" value="CcmF_C"/>
    <property type="match status" value="1"/>
</dbReference>
<dbReference type="OrthoDB" id="9761451at2"/>
<feature type="transmembrane region" description="Helical" evidence="10">
    <location>
        <begin position="621"/>
        <end position="641"/>
    </location>
</feature>
<feature type="transmembrane region" description="Helical" evidence="10">
    <location>
        <begin position="313"/>
        <end position="332"/>
    </location>
</feature>
<evidence type="ECO:0000259" key="12">
    <source>
        <dbReference type="Pfam" id="PF16327"/>
    </source>
</evidence>
<feature type="transmembrane region" description="Helical" evidence="10">
    <location>
        <begin position="390"/>
        <end position="412"/>
    </location>
</feature>
<comment type="subcellular location">
    <subcellularLocation>
        <location evidence="1">Cell inner membrane</location>
        <topology evidence="1">Multi-pass membrane protein</topology>
    </subcellularLocation>
</comment>
<feature type="transmembrane region" description="Helical" evidence="10">
    <location>
        <begin position="495"/>
        <end position="516"/>
    </location>
</feature>
<evidence type="ECO:0000256" key="3">
    <source>
        <dbReference type="ARBA" id="ARBA00022475"/>
    </source>
</evidence>
<dbReference type="PRINTS" id="PR01410">
    <property type="entry name" value="CCBIOGENESIS"/>
</dbReference>
<accession>A0A330LWX0</accession>
<dbReference type="InterPro" id="IPR003568">
    <property type="entry name" value="Cyt_c_biogenesis_CcmF"/>
</dbReference>
<dbReference type="RefSeq" id="WP_112350794.1">
    <property type="nucleotide sequence ID" value="NZ_LS483452.1"/>
</dbReference>
<keyword evidence="8 10" id="KW-0472">Membrane</keyword>
<keyword evidence="5 10" id="KW-0812">Transmembrane</keyword>
<evidence type="ECO:0000256" key="1">
    <source>
        <dbReference type="ARBA" id="ARBA00004429"/>
    </source>
</evidence>
<dbReference type="NCBIfam" id="TIGR00353">
    <property type="entry name" value="nrfE"/>
    <property type="match status" value="1"/>
</dbReference>
<dbReference type="Pfam" id="PF01578">
    <property type="entry name" value="Cytochrom_C_asm"/>
    <property type="match status" value="1"/>
</dbReference>
<dbReference type="GO" id="GO:0005886">
    <property type="term" value="C:plasma membrane"/>
    <property type="evidence" value="ECO:0007669"/>
    <property type="project" value="UniProtKB-SubCell"/>
</dbReference>
<evidence type="ECO:0000256" key="6">
    <source>
        <dbReference type="ARBA" id="ARBA00022748"/>
    </source>
</evidence>
<feature type="transmembrane region" description="Helical" evidence="10">
    <location>
        <begin position="176"/>
        <end position="196"/>
    </location>
</feature>
<keyword evidence="3" id="KW-1003">Cell membrane</keyword>
<evidence type="ECO:0000256" key="4">
    <source>
        <dbReference type="ARBA" id="ARBA00022519"/>
    </source>
</evidence>
<dbReference type="PRINTS" id="PR01411">
    <property type="entry name" value="CCMFBIOGNSIS"/>
</dbReference>
<evidence type="ECO:0000256" key="7">
    <source>
        <dbReference type="ARBA" id="ARBA00022989"/>
    </source>
</evidence>
<reference evidence="14" key="1">
    <citation type="submission" date="2018-06" db="EMBL/GenBank/DDBJ databases">
        <authorList>
            <person name="Cea G.-C."/>
            <person name="William W."/>
        </authorList>
    </citation>
    <scope>NUCLEOTIDE SEQUENCE [LARGE SCALE GENOMIC DNA]</scope>
    <source>
        <strain evidence="14">DB21MT-2</strain>
    </source>
</reference>
<gene>
    <name evidence="13" type="primary">ccmF</name>
    <name evidence="13" type="ORF">SHEWBE_0087</name>
</gene>
<evidence type="ECO:0000256" key="9">
    <source>
        <dbReference type="ARBA" id="ARBA00037230"/>
    </source>
</evidence>
<feature type="domain" description="Cytochrome c-type biogenesis protein CcmF C-terminal" evidence="12">
    <location>
        <begin position="316"/>
        <end position="640"/>
    </location>
</feature>
<feature type="transmembrane region" description="Helical" evidence="10">
    <location>
        <begin position="449"/>
        <end position="474"/>
    </location>
</feature>
<feature type="transmembrane region" description="Helical" evidence="10">
    <location>
        <begin position="424"/>
        <end position="443"/>
    </location>
</feature>
<dbReference type="GO" id="GO:0015232">
    <property type="term" value="F:heme transmembrane transporter activity"/>
    <property type="evidence" value="ECO:0007669"/>
    <property type="project" value="InterPro"/>
</dbReference>
<comment type="function">
    <text evidence="9">Required for the biogenesis of c-type cytochromes. Possible subunit of a heme lyase.</text>
</comment>
<keyword evidence="6" id="KW-0201">Cytochrome c-type biogenesis</keyword>
<feature type="transmembrane region" description="Helical" evidence="10">
    <location>
        <begin position="353"/>
        <end position="375"/>
    </location>
</feature>
<feature type="transmembrane region" description="Helical" evidence="10">
    <location>
        <begin position="96"/>
        <end position="114"/>
    </location>
</feature>
<dbReference type="KEGG" id="sbk:SHEWBE_0087"/>
<dbReference type="InterPro" id="IPR002541">
    <property type="entry name" value="Cyt_c_assembly"/>
</dbReference>
<feature type="domain" description="Cytochrome c assembly protein" evidence="11">
    <location>
        <begin position="89"/>
        <end position="296"/>
    </location>
</feature>
<feature type="transmembrane region" description="Helical" evidence="10">
    <location>
        <begin position="41"/>
        <end position="63"/>
    </location>
</feature>
<name>A0A330LWX0_9GAMM</name>
<evidence type="ECO:0000256" key="8">
    <source>
        <dbReference type="ARBA" id="ARBA00023136"/>
    </source>
</evidence>
<dbReference type="GO" id="GO:0017004">
    <property type="term" value="P:cytochrome complex assembly"/>
    <property type="evidence" value="ECO:0007669"/>
    <property type="project" value="UniProtKB-KW"/>
</dbReference>
<comment type="similarity">
    <text evidence="2">Belongs to the CcmF/CycK/Ccl1/NrfE/CcsA family.</text>
</comment>
<organism evidence="13 14">
    <name type="scientific">Shewanella benthica</name>
    <dbReference type="NCBI Taxonomy" id="43661"/>
    <lineage>
        <taxon>Bacteria</taxon>
        <taxon>Pseudomonadati</taxon>
        <taxon>Pseudomonadota</taxon>
        <taxon>Gammaproteobacteria</taxon>
        <taxon>Alteromonadales</taxon>
        <taxon>Shewanellaceae</taxon>
        <taxon>Shewanella</taxon>
    </lineage>
</organism>
<evidence type="ECO:0000256" key="5">
    <source>
        <dbReference type="ARBA" id="ARBA00022692"/>
    </source>
</evidence>
<feature type="transmembrane region" description="Helical" evidence="10">
    <location>
        <begin position="271"/>
        <end position="293"/>
    </location>
</feature>